<dbReference type="EMBL" id="AFLW02000099">
    <property type="protein sequence ID" value="EMM81938.1"/>
    <property type="molecule type" value="Genomic_DNA"/>
</dbReference>
<organism evidence="1 2">
    <name type="scientific">Leptospira interrogans str. 2006001854</name>
    <dbReference type="NCBI Taxonomy" id="1001590"/>
    <lineage>
        <taxon>Bacteria</taxon>
        <taxon>Pseudomonadati</taxon>
        <taxon>Spirochaetota</taxon>
        <taxon>Spirochaetia</taxon>
        <taxon>Leptospirales</taxon>
        <taxon>Leptospiraceae</taxon>
        <taxon>Leptospira</taxon>
    </lineage>
</organism>
<gene>
    <name evidence="1" type="ORF">LEP1GSC037_5246</name>
</gene>
<dbReference type="AlphaFoldDB" id="M6GAG5"/>
<accession>M6GAG5</accession>
<proteinExistence type="predicted"/>
<evidence type="ECO:0000313" key="1">
    <source>
        <dbReference type="EMBL" id="EMM81938.1"/>
    </source>
</evidence>
<evidence type="ECO:0000313" key="2">
    <source>
        <dbReference type="Proteomes" id="UP000012128"/>
    </source>
</evidence>
<dbReference type="Proteomes" id="UP000012128">
    <property type="component" value="Unassembled WGS sequence"/>
</dbReference>
<sequence length="65" mass="7879">MRFSFKRKCRVHFRDLNCEIRLVKCGIFTLGIQRSDGESLFLLKSIFYLVMNFDFFCSFLRLRIC</sequence>
<protein>
    <submittedName>
        <fullName evidence="1">Uncharacterized protein</fullName>
    </submittedName>
</protein>
<name>M6GAG5_LEPIR</name>
<comment type="caution">
    <text evidence="1">The sequence shown here is derived from an EMBL/GenBank/DDBJ whole genome shotgun (WGS) entry which is preliminary data.</text>
</comment>
<reference evidence="1 2" key="1">
    <citation type="submission" date="2013-01" db="EMBL/GenBank/DDBJ databases">
        <authorList>
            <person name="Harkins D.M."/>
            <person name="Durkin A.S."/>
            <person name="Brinkac L.M."/>
            <person name="Haft D.H."/>
            <person name="Selengut J.D."/>
            <person name="Sanka R."/>
            <person name="DePew J."/>
            <person name="Purushe J."/>
            <person name="Hospenthal D.R."/>
            <person name="Murray C.K."/>
            <person name="Pimentel G."/>
            <person name="Wasfy M."/>
            <person name="Parker T."/>
            <person name="Miller R.S."/>
            <person name="Vinetz J.M."/>
            <person name="Sutton G.G."/>
            <person name="Nierman W.C."/>
            <person name="Fouts D.E."/>
        </authorList>
    </citation>
    <scope>NUCLEOTIDE SEQUENCE [LARGE SCALE GENOMIC DNA]</scope>
    <source>
        <strain evidence="1 2">2006001854</strain>
    </source>
</reference>